<dbReference type="RefSeq" id="WP_073008681.1">
    <property type="nucleotide sequence ID" value="NZ_FQZO01000005.1"/>
</dbReference>
<name>A0A1M6JJE3_9CLOT</name>
<sequence>MKKISNKKPYLPDEREQAEATPKTIKSYSPTGEDYTELPDPVRDNIVSNNIANQEFDYTDKNLYKD</sequence>
<feature type="region of interest" description="Disordered" evidence="1">
    <location>
        <begin position="1"/>
        <end position="44"/>
    </location>
</feature>
<evidence type="ECO:0000256" key="1">
    <source>
        <dbReference type="SAM" id="MobiDB-lite"/>
    </source>
</evidence>
<dbReference type="STRING" id="1121298.SAMN05444401_3123"/>
<organism evidence="2 3">
    <name type="scientific">Clostridium amylolyticum</name>
    <dbReference type="NCBI Taxonomy" id="1121298"/>
    <lineage>
        <taxon>Bacteria</taxon>
        <taxon>Bacillati</taxon>
        <taxon>Bacillota</taxon>
        <taxon>Clostridia</taxon>
        <taxon>Eubacteriales</taxon>
        <taxon>Clostridiaceae</taxon>
        <taxon>Clostridium</taxon>
    </lineage>
</organism>
<evidence type="ECO:0000313" key="2">
    <source>
        <dbReference type="EMBL" id="SHJ46742.1"/>
    </source>
</evidence>
<dbReference type="AlphaFoldDB" id="A0A1M6JJE3"/>
<reference evidence="2 3" key="1">
    <citation type="submission" date="2016-11" db="EMBL/GenBank/DDBJ databases">
        <authorList>
            <person name="Jaros S."/>
            <person name="Januszkiewicz K."/>
            <person name="Wedrychowicz H."/>
        </authorList>
    </citation>
    <scope>NUCLEOTIDE SEQUENCE [LARGE SCALE GENOMIC DNA]</scope>
    <source>
        <strain evidence="2 3">DSM 21864</strain>
    </source>
</reference>
<proteinExistence type="predicted"/>
<protein>
    <submittedName>
        <fullName evidence="2">Uncharacterized protein</fullName>
    </submittedName>
</protein>
<accession>A0A1M6JJE3</accession>
<keyword evidence="3" id="KW-1185">Reference proteome</keyword>
<evidence type="ECO:0000313" key="3">
    <source>
        <dbReference type="Proteomes" id="UP000184080"/>
    </source>
</evidence>
<dbReference type="EMBL" id="FQZO01000005">
    <property type="protein sequence ID" value="SHJ46742.1"/>
    <property type="molecule type" value="Genomic_DNA"/>
</dbReference>
<dbReference type="Proteomes" id="UP000184080">
    <property type="component" value="Unassembled WGS sequence"/>
</dbReference>
<dbReference type="OrthoDB" id="1911092at2"/>
<gene>
    <name evidence="2" type="ORF">SAMN05444401_3123</name>
</gene>